<name>A0AA86RQ01_9EUKA</name>
<dbReference type="AlphaFoldDB" id="A0AA86RQ01"/>
<reference evidence="2 3" key="2">
    <citation type="submission" date="2024-07" db="EMBL/GenBank/DDBJ databases">
        <authorList>
            <person name="Akdeniz Z."/>
        </authorList>
    </citation>
    <scope>NUCLEOTIDE SEQUENCE [LARGE SCALE GENOMIC DNA]</scope>
</reference>
<reference evidence="1" key="1">
    <citation type="submission" date="2023-06" db="EMBL/GenBank/DDBJ databases">
        <authorList>
            <person name="Kurt Z."/>
        </authorList>
    </citation>
    <scope>NUCLEOTIDE SEQUENCE</scope>
</reference>
<proteinExistence type="predicted"/>
<comment type="caution">
    <text evidence="1">The sequence shown here is derived from an EMBL/GenBank/DDBJ whole genome shotgun (WGS) entry which is preliminary data.</text>
</comment>
<evidence type="ECO:0000313" key="1">
    <source>
        <dbReference type="EMBL" id="CAI9975934.1"/>
    </source>
</evidence>
<sequence>MTKRVTEPINAVNRDALINAAIMAEKMALYGQGKKMFTQIETEQQVWKPTMKIFPNRDCYELPTYPRKPRSQRDQE</sequence>
<evidence type="ECO:0000313" key="3">
    <source>
        <dbReference type="Proteomes" id="UP001642409"/>
    </source>
</evidence>
<evidence type="ECO:0000313" key="2">
    <source>
        <dbReference type="EMBL" id="CAL6006878.1"/>
    </source>
</evidence>
<keyword evidence="3" id="KW-1185">Reference proteome</keyword>
<gene>
    <name evidence="2" type="ORF">HINF_LOCUS20374</name>
    <name evidence="1" type="ORF">HINF_LOCUS63579</name>
</gene>
<accession>A0AA86RQ01</accession>
<dbReference type="EMBL" id="CAXDID020000054">
    <property type="protein sequence ID" value="CAL6006878.1"/>
    <property type="molecule type" value="Genomic_DNA"/>
</dbReference>
<dbReference type="EMBL" id="CATOUU010001170">
    <property type="protein sequence ID" value="CAI9975934.1"/>
    <property type="molecule type" value="Genomic_DNA"/>
</dbReference>
<protein>
    <submittedName>
        <fullName evidence="1">Uncharacterized protein</fullName>
    </submittedName>
</protein>
<organism evidence="1">
    <name type="scientific">Hexamita inflata</name>
    <dbReference type="NCBI Taxonomy" id="28002"/>
    <lineage>
        <taxon>Eukaryota</taxon>
        <taxon>Metamonada</taxon>
        <taxon>Diplomonadida</taxon>
        <taxon>Hexamitidae</taxon>
        <taxon>Hexamitinae</taxon>
        <taxon>Hexamita</taxon>
    </lineage>
</organism>
<dbReference type="Proteomes" id="UP001642409">
    <property type="component" value="Unassembled WGS sequence"/>
</dbReference>